<keyword evidence="3" id="KW-1185">Reference proteome</keyword>
<dbReference type="EMBL" id="VZOJ01000028">
    <property type="protein sequence ID" value="KAB0642286.1"/>
    <property type="molecule type" value="Genomic_DNA"/>
</dbReference>
<dbReference type="Pfam" id="PF05114">
    <property type="entry name" value="MbnB_TglH_ChrH"/>
    <property type="match status" value="1"/>
</dbReference>
<proteinExistence type="predicted"/>
<dbReference type="AlphaFoldDB" id="A0A6H9T066"/>
<dbReference type="PANTHER" id="PTHR42194:SF1">
    <property type="entry name" value="UPF0276 PROTEIN HI_1600"/>
    <property type="match status" value="1"/>
</dbReference>
<reference evidence="2 4" key="2">
    <citation type="submission" date="2019-09" db="EMBL/GenBank/DDBJ databases">
        <authorList>
            <person name="Depoorter E."/>
        </authorList>
    </citation>
    <scope>NUCLEOTIDE SEQUENCE [LARGE SCALE GENOMIC DNA]</scope>
    <source>
        <strain evidence="2">LMG 24064</strain>
    </source>
</reference>
<name>A0A6H9T066_9BURK</name>
<evidence type="ECO:0000313" key="1">
    <source>
        <dbReference type="EMBL" id="KAB0642286.1"/>
    </source>
</evidence>
<gene>
    <name evidence="2" type="ORF">BLA24064_04931</name>
    <name evidence="1" type="ORF">F7R21_12625</name>
</gene>
<dbReference type="Proteomes" id="UP000430232">
    <property type="component" value="Unassembled WGS sequence"/>
</dbReference>
<dbReference type="InterPro" id="IPR007801">
    <property type="entry name" value="MbnB/TglH/ChrH"/>
</dbReference>
<evidence type="ECO:0000313" key="3">
    <source>
        <dbReference type="Proteomes" id="UP000430232"/>
    </source>
</evidence>
<dbReference type="PANTHER" id="PTHR42194">
    <property type="entry name" value="UPF0276 PROTEIN HI_1600"/>
    <property type="match status" value="1"/>
</dbReference>
<dbReference type="Proteomes" id="UP000494222">
    <property type="component" value="Unassembled WGS sequence"/>
</dbReference>
<accession>A0A6H9T066</accession>
<dbReference type="OrthoDB" id="9763101at2"/>
<dbReference type="NCBIfam" id="NF003818">
    <property type="entry name" value="PRK05409.1"/>
    <property type="match status" value="1"/>
</dbReference>
<evidence type="ECO:0000313" key="2">
    <source>
        <dbReference type="EMBL" id="VWC03301.1"/>
    </source>
</evidence>
<organism evidence="1 3">
    <name type="scientific">Burkholderia latens</name>
    <dbReference type="NCBI Taxonomy" id="488446"/>
    <lineage>
        <taxon>Bacteria</taxon>
        <taxon>Pseudomonadati</taxon>
        <taxon>Pseudomonadota</taxon>
        <taxon>Betaproteobacteria</taxon>
        <taxon>Burkholderiales</taxon>
        <taxon>Burkholderiaceae</taxon>
        <taxon>Burkholderia</taxon>
        <taxon>Burkholderia cepacia complex</taxon>
    </lineage>
</organism>
<protein>
    <submittedName>
        <fullName evidence="1">DUF692 domain-containing protein</fullName>
    </submittedName>
</protein>
<dbReference type="Gene3D" id="3.20.20.150">
    <property type="entry name" value="Divalent-metal-dependent TIM barrel enzymes"/>
    <property type="match status" value="1"/>
</dbReference>
<sequence>MEIRDSLPESAHHRADCPAWTNRDLGVGIGIHQLHYPDFLASRQPVDWVEVHTEDYLADGGYDLHVLEQVRRDYPLSFHGAGLSIGSTGPLDKNHVGHIASLVERFQPALVSEHLSWSVSLTRHLYDALPLPFTAESLDVVARHVDQIQSALKRTLLVENITRGVCFRQDEMTESEFLSELVGRTGCAILVDISNLYESQTQRGDDAFEALARLPADAVMEIHVSARQRRTHSVADHYADGVCTDVWRLYGSAVERFGGVSTLIECEGDAASLSSLLNEASTARHVAEVFGVRRAE</sequence>
<evidence type="ECO:0000313" key="4">
    <source>
        <dbReference type="Proteomes" id="UP000494222"/>
    </source>
</evidence>
<dbReference type="EMBL" id="CABVPL010000046">
    <property type="protein sequence ID" value="VWC03301.1"/>
    <property type="molecule type" value="Genomic_DNA"/>
</dbReference>
<reference evidence="1 3" key="1">
    <citation type="submission" date="2019-09" db="EMBL/GenBank/DDBJ databases">
        <title>Draft genome sequences of 48 bacterial type strains from the CCUG.</title>
        <authorList>
            <person name="Tunovic T."/>
            <person name="Pineiro-Iglesias B."/>
            <person name="Unosson C."/>
            <person name="Inganas E."/>
            <person name="Ohlen M."/>
            <person name="Cardew S."/>
            <person name="Jensie-Markopoulos S."/>
            <person name="Salva-Serra F."/>
            <person name="Jaen-Luchoro D."/>
            <person name="Karlsson R."/>
            <person name="Svensson-Stadler L."/>
            <person name="Chun J."/>
            <person name="Moore E."/>
        </authorList>
    </citation>
    <scope>NUCLEOTIDE SEQUENCE [LARGE SCALE GENOMIC DNA]</scope>
    <source>
        <strain evidence="1 3">CCUG 54555</strain>
    </source>
</reference>